<dbReference type="EMBL" id="JAUHQA010000001">
    <property type="protein sequence ID" value="MDN4480355.1"/>
    <property type="molecule type" value="Genomic_DNA"/>
</dbReference>
<sequence length="391" mass="40470">MTSTQGSTGSQSSLREANSVRILDAVRQFGSITQVELSHATGLSPATVSTIVKHLLASGTVETRHTIRSGRRAQLVTLAHRAGLLIGLHVGERSLRVAISDSAFEFLDQREMPLPVDHRHDTTLDRAAMLISELVDGLGSALSETLALAIAVPAPVNPATGAVAIPGILPGWEGVPIGEVLGRRLGRPVAVDNDANLGALGEMRFGAGRGTGSLLYVRASYGVGSGIVLSGELYHGVLGIAGEIGHTLVDPHGHICRCGSRGCLNTVCGAQALVDSLRHSRGTVTLTDVLDLAEAGDPGCQQVVIDAGGAIGAVVANTAVSLSPEVIIVGGELSRAGSLFLEPIRESVRRRIPLAQSQKLEVRAAELGQRAELYGALALAADLAHIESVAS</sequence>
<dbReference type="PANTHER" id="PTHR18964:SF173">
    <property type="entry name" value="GLUCOKINASE"/>
    <property type="match status" value="1"/>
</dbReference>
<proteinExistence type="inferred from homology"/>
<dbReference type="PANTHER" id="PTHR18964">
    <property type="entry name" value="ROK (REPRESSOR, ORF, KINASE) FAMILY"/>
    <property type="match status" value="1"/>
</dbReference>
<dbReference type="RefSeq" id="WP_301141729.1">
    <property type="nucleotide sequence ID" value="NZ_JAUHQA010000001.1"/>
</dbReference>
<dbReference type="InterPro" id="IPR036390">
    <property type="entry name" value="WH_DNA-bd_sf"/>
</dbReference>
<dbReference type="Pfam" id="PF00480">
    <property type="entry name" value="ROK"/>
    <property type="match status" value="1"/>
</dbReference>
<dbReference type="InterPro" id="IPR043129">
    <property type="entry name" value="ATPase_NBD"/>
</dbReference>
<accession>A0ABT8GG03</accession>
<dbReference type="SUPFAM" id="SSF53067">
    <property type="entry name" value="Actin-like ATPase domain"/>
    <property type="match status" value="1"/>
</dbReference>
<comment type="similarity">
    <text evidence="1">Belongs to the ROK (NagC/XylR) family.</text>
</comment>
<reference evidence="2" key="1">
    <citation type="submission" date="2023-06" db="EMBL/GenBank/DDBJ databases">
        <title>Egi l300058.</title>
        <authorList>
            <person name="Gao L."/>
            <person name="Fang B.-Z."/>
            <person name="Li W.-J."/>
        </authorList>
    </citation>
    <scope>NUCLEOTIDE SEQUENCE</scope>
    <source>
        <strain evidence="2">EGI L300058</strain>
    </source>
</reference>
<dbReference type="InterPro" id="IPR036388">
    <property type="entry name" value="WH-like_DNA-bd_sf"/>
</dbReference>
<organism evidence="2 3">
    <name type="scientific">Demequina muriae</name>
    <dbReference type="NCBI Taxonomy" id="3051664"/>
    <lineage>
        <taxon>Bacteria</taxon>
        <taxon>Bacillati</taxon>
        <taxon>Actinomycetota</taxon>
        <taxon>Actinomycetes</taxon>
        <taxon>Micrococcales</taxon>
        <taxon>Demequinaceae</taxon>
        <taxon>Demequina</taxon>
    </lineage>
</organism>
<evidence type="ECO:0000313" key="3">
    <source>
        <dbReference type="Proteomes" id="UP001172708"/>
    </source>
</evidence>
<evidence type="ECO:0000256" key="1">
    <source>
        <dbReference type="ARBA" id="ARBA00006479"/>
    </source>
</evidence>
<protein>
    <submittedName>
        <fullName evidence="2">ROK family transcriptional regulator</fullName>
    </submittedName>
</protein>
<dbReference type="Pfam" id="PF13412">
    <property type="entry name" value="HTH_24"/>
    <property type="match status" value="1"/>
</dbReference>
<dbReference type="Gene3D" id="3.30.420.40">
    <property type="match status" value="2"/>
</dbReference>
<keyword evidence="3" id="KW-1185">Reference proteome</keyword>
<gene>
    <name evidence="2" type="ORF">QQX02_05395</name>
</gene>
<dbReference type="InterPro" id="IPR000600">
    <property type="entry name" value="ROK"/>
</dbReference>
<dbReference type="SUPFAM" id="SSF46785">
    <property type="entry name" value="Winged helix' DNA-binding domain"/>
    <property type="match status" value="1"/>
</dbReference>
<dbReference type="Proteomes" id="UP001172708">
    <property type="component" value="Unassembled WGS sequence"/>
</dbReference>
<comment type="caution">
    <text evidence="2">The sequence shown here is derived from an EMBL/GenBank/DDBJ whole genome shotgun (WGS) entry which is preliminary data.</text>
</comment>
<dbReference type="Gene3D" id="1.10.10.10">
    <property type="entry name" value="Winged helix-like DNA-binding domain superfamily/Winged helix DNA-binding domain"/>
    <property type="match status" value="1"/>
</dbReference>
<evidence type="ECO:0000313" key="2">
    <source>
        <dbReference type="EMBL" id="MDN4480355.1"/>
    </source>
</evidence>
<name>A0ABT8GG03_9MICO</name>